<keyword evidence="6 17" id="KW-0812">Transmembrane</keyword>
<evidence type="ECO:0000256" key="15">
    <source>
        <dbReference type="ARBA" id="ARBA00032932"/>
    </source>
</evidence>
<dbReference type="EMBL" id="CP023434">
    <property type="protein sequence ID" value="AXY26755.1"/>
    <property type="molecule type" value="Genomic_DNA"/>
</dbReference>
<keyword evidence="7 17" id="KW-0378">Hydrolase</keyword>
<evidence type="ECO:0000256" key="9">
    <source>
        <dbReference type="ARBA" id="ARBA00022984"/>
    </source>
</evidence>
<feature type="transmembrane region" description="Helical" evidence="17">
    <location>
        <begin position="182"/>
        <end position="203"/>
    </location>
</feature>
<dbReference type="PANTHER" id="PTHR30622:SF3">
    <property type="entry name" value="UNDECAPRENYL-DIPHOSPHATASE"/>
    <property type="match status" value="1"/>
</dbReference>
<dbReference type="NCBIfam" id="TIGR00753">
    <property type="entry name" value="undec_PP_bacA"/>
    <property type="match status" value="1"/>
</dbReference>
<name>A0A347WNU8_9LACT</name>
<protein>
    <recommendedName>
        <fullName evidence="4 17">Undecaprenyl-diphosphatase</fullName>
        <ecNumber evidence="3 17">3.6.1.27</ecNumber>
    </recommendedName>
    <alternativeName>
        <fullName evidence="15 17">Bacitracin resistance protein</fullName>
    </alternativeName>
    <alternativeName>
        <fullName evidence="14 17">Undecaprenyl pyrophosphate phosphatase</fullName>
    </alternativeName>
</protein>
<keyword evidence="10 17" id="KW-1133">Transmembrane helix</keyword>
<dbReference type="GO" id="GO:0008360">
    <property type="term" value="P:regulation of cell shape"/>
    <property type="evidence" value="ECO:0007669"/>
    <property type="project" value="UniProtKB-KW"/>
</dbReference>
<comment type="function">
    <text evidence="17">Catalyzes the dephosphorylation of undecaprenyl diphosphate (UPP). Confers resistance to bacitracin.</text>
</comment>
<keyword evidence="9 17" id="KW-0573">Peptidoglycan synthesis</keyword>
<evidence type="ECO:0000256" key="8">
    <source>
        <dbReference type="ARBA" id="ARBA00022960"/>
    </source>
</evidence>
<feature type="transmembrane region" description="Helical" evidence="17">
    <location>
        <begin position="87"/>
        <end position="105"/>
    </location>
</feature>
<keyword evidence="19" id="KW-1185">Reference proteome</keyword>
<evidence type="ECO:0000256" key="14">
    <source>
        <dbReference type="ARBA" id="ARBA00032707"/>
    </source>
</evidence>
<dbReference type="GO" id="GO:0046677">
    <property type="term" value="P:response to antibiotic"/>
    <property type="evidence" value="ECO:0007669"/>
    <property type="project" value="UniProtKB-UniRule"/>
</dbReference>
<comment type="similarity">
    <text evidence="2 17">Belongs to the UppP family.</text>
</comment>
<evidence type="ECO:0000256" key="13">
    <source>
        <dbReference type="ARBA" id="ARBA00023316"/>
    </source>
</evidence>
<evidence type="ECO:0000256" key="12">
    <source>
        <dbReference type="ARBA" id="ARBA00023251"/>
    </source>
</evidence>
<keyword evidence="11 17" id="KW-0472">Membrane</keyword>
<dbReference type="EC" id="3.6.1.27" evidence="3 17"/>
<comment type="catalytic activity">
    <reaction evidence="16 17">
        <text>di-trans,octa-cis-undecaprenyl diphosphate + H2O = di-trans,octa-cis-undecaprenyl phosphate + phosphate + H(+)</text>
        <dbReference type="Rhea" id="RHEA:28094"/>
        <dbReference type="ChEBI" id="CHEBI:15377"/>
        <dbReference type="ChEBI" id="CHEBI:15378"/>
        <dbReference type="ChEBI" id="CHEBI:43474"/>
        <dbReference type="ChEBI" id="CHEBI:58405"/>
        <dbReference type="ChEBI" id="CHEBI:60392"/>
        <dbReference type="EC" id="3.6.1.27"/>
    </reaction>
</comment>
<evidence type="ECO:0000313" key="18">
    <source>
        <dbReference type="EMBL" id="AXY26755.1"/>
    </source>
</evidence>
<feature type="transmembrane region" description="Helical" evidence="17">
    <location>
        <begin position="117"/>
        <end position="133"/>
    </location>
</feature>
<dbReference type="KEGG" id="abae:CL176_08285"/>
<comment type="miscellaneous">
    <text evidence="17">Bacitracin is thought to be involved in the inhibition of peptidoglycan synthesis by sequestering undecaprenyl diphosphate, thereby reducing the pool of lipid carrier available.</text>
</comment>
<evidence type="ECO:0000256" key="11">
    <source>
        <dbReference type="ARBA" id="ARBA00023136"/>
    </source>
</evidence>
<evidence type="ECO:0000256" key="4">
    <source>
        <dbReference type="ARBA" id="ARBA00021581"/>
    </source>
</evidence>
<organism evidence="18 19">
    <name type="scientific">Suicoccus acidiformans</name>
    <dbReference type="NCBI Taxonomy" id="2036206"/>
    <lineage>
        <taxon>Bacteria</taxon>
        <taxon>Bacillati</taxon>
        <taxon>Bacillota</taxon>
        <taxon>Bacilli</taxon>
        <taxon>Lactobacillales</taxon>
        <taxon>Aerococcaceae</taxon>
        <taxon>Suicoccus</taxon>
    </lineage>
</organism>
<gene>
    <name evidence="17" type="primary">uppP</name>
    <name evidence="18" type="ORF">CL176_08285</name>
</gene>
<keyword evidence="12 17" id="KW-0046">Antibiotic resistance</keyword>
<dbReference type="GO" id="GO:0005886">
    <property type="term" value="C:plasma membrane"/>
    <property type="evidence" value="ECO:0007669"/>
    <property type="project" value="UniProtKB-SubCell"/>
</dbReference>
<evidence type="ECO:0000256" key="2">
    <source>
        <dbReference type="ARBA" id="ARBA00010621"/>
    </source>
</evidence>
<feature type="transmembrane region" description="Helical" evidence="17">
    <location>
        <begin position="256"/>
        <end position="273"/>
    </location>
</feature>
<dbReference type="GO" id="GO:0071555">
    <property type="term" value="P:cell wall organization"/>
    <property type="evidence" value="ECO:0007669"/>
    <property type="project" value="UniProtKB-KW"/>
</dbReference>
<feature type="transmembrane region" description="Helical" evidence="17">
    <location>
        <begin position="223"/>
        <end position="244"/>
    </location>
</feature>
<proteinExistence type="inferred from homology"/>
<evidence type="ECO:0000256" key="6">
    <source>
        <dbReference type="ARBA" id="ARBA00022692"/>
    </source>
</evidence>
<dbReference type="InterPro" id="IPR003824">
    <property type="entry name" value="UppP"/>
</dbReference>
<evidence type="ECO:0000256" key="7">
    <source>
        <dbReference type="ARBA" id="ARBA00022801"/>
    </source>
</evidence>
<sequence length="277" mass="31155">MDLIELLRIFILSVVQGITEWLPISSTGHMIIIEDILPLSSSAEFKEMFMVLVQLGSIMAVVVLYFTKLNPFSRKKTSQQRKDTWFLWFKVAFASIPAGAFGLILDDYMEEYFNKPIVVAIALIVYGVAFIYIERERNAKHAQVIGNLQDLSFADAFKIGCFQALSLIPGTSRSGSTIMGGLIIGAARPVATEFSFFLGIPVMFGASFKKLVKFGLDFTQAEFIYLIFGMIVAFIVSIIVIRFLMAYIRRNDFTGFGYYRIILGAIIILSSLFKRSF</sequence>
<accession>A0A347WNU8</accession>
<keyword evidence="8 17" id="KW-0133">Cell shape</keyword>
<reference evidence="18 19" key="1">
    <citation type="submission" date="2017-09" db="EMBL/GenBank/DDBJ databases">
        <title>Complete genome sequence of Oxytococcus suis strain ZY16052.</title>
        <authorList>
            <person name="Li F."/>
        </authorList>
    </citation>
    <scope>NUCLEOTIDE SEQUENCE [LARGE SCALE GENOMIC DNA]</scope>
    <source>
        <strain evidence="18 19">ZY16052</strain>
    </source>
</reference>
<comment type="subcellular location">
    <subcellularLocation>
        <location evidence="1 17">Cell membrane</location>
        <topology evidence="1 17">Multi-pass membrane protein</topology>
    </subcellularLocation>
</comment>
<dbReference type="Proteomes" id="UP000263232">
    <property type="component" value="Chromosome"/>
</dbReference>
<evidence type="ECO:0000256" key="1">
    <source>
        <dbReference type="ARBA" id="ARBA00004651"/>
    </source>
</evidence>
<evidence type="ECO:0000256" key="16">
    <source>
        <dbReference type="ARBA" id="ARBA00047594"/>
    </source>
</evidence>
<keyword evidence="5 17" id="KW-1003">Cell membrane</keyword>
<dbReference type="HAMAP" id="MF_01006">
    <property type="entry name" value="Undec_diphosphatase"/>
    <property type="match status" value="1"/>
</dbReference>
<dbReference type="NCBIfam" id="NF001390">
    <property type="entry name" value="PRK00281.1-4"/>
    <property type="match status" value="1"/>
</dbReference>
<evidence type="ECO:0000256" key="3">
    <source>
        <dbReference type="ARBA" id="ARBA00012374"/>
    </source>
</evidence>
<evidence type="ECO:0000256" key="5">
    <source>
        <dbReference type="ARBA" id="ARBA00022475"/>
    </source>
</evidence>
<evidence type="ECO:0000313" key="19">
    <source>
        <dbReference type="Proteomes" id="UP000263232"/>
    </source>
</evidence>
<evidence type="ECO:0000256" key="10">
    <source>
        <dbReference type="ARBA" id="ARBA00022989"/>
    </source>
</evidence>
<evidence type="ECO:0000256" key="17">
    <source>
        <dbReference type="HAMAP-Rule" id="MF_01006"/>
    </source>
</evidence>
<dbReference type="NCBIfam" id="NF001391">
    <property type="entry name" value="PRK00281.1-5"/>
    <property type="match status" value="1"/>
</dbReference>
<dbReference type="AlphaFoldDB" id="A0A347WNU8"/>
<dbReference type="OrthoDB" id="9808289at2"/>
<dbReference type="GO" id="GO:0050380">
    <property type="term" value="F:undecaprenyl-diphosphatase activity"/>
    <property type="evidence" value="ECO:0007669"/>
    <property type="project" value="UniProtKB-UniRule"/>
</dbReference>
<dbReference type="Pfam" id="PF02673">
    <property type="entry name" value="BacA"/>
    <property type="match status" value="1"/>
</dbReference>
<dbReference type="GO" id="GO:0009252">
    <property type="term" value="P:peptidoglycan biosynthetic process"/>
    <property type="evidence" value="ECO:0007669"/>
    <property type="project" value="UniProtKB-KW"/>
</dbReference>
<dbReference type="PANTHER" id="PTHR30622">
    <property type="entry name" value="UNDECAPRENYL-DIPHOSPHATASE"/>
    <property type="match status" value="1"/>
</dbReference>
<keyword evidence="13 17" id="KW-0961">Cell wall biogenesis/degradation</keyword>
<feature type="transmembrane region" description="Helical" evidence="17">
    <location>
        <begin position="48"/>
        <end position="66"/>
    </location>
</feature>